<feature type="repeat" description="ANK" evidence="3">
    <location>
        <begin position="118"/>
        <end position="150"/>
    </location>
</feature>
<dbReference type="Proteomes" id="UP000258127">
    <property type="component" value="Chromosome"/>
</dbReference>
<keyword evidence="5" id="KW-1185">Reference proteome</keyword>
<dbReference type="Pfam" id="PF12796">
    <property type="entry name" value="Ank_2"/>
    <property type="match status" value="1"/>
</dbReference>
<name>A0AAI8K806_9PSED</name>
<dbReference type="Pfam" id="PF00023">
    <property type="entry name" value="Ank"/>
    <property type="match status" value="1"/>
</dbReference>
<dbReference type="PANTHER" id="PTHR24171:SF10">
    <property type="entry name" value="ANKYRIN REPEAT DOMAIN-CONTAINING PROTEIN 29-LIKE"/>
    <property type="match status" value="1"/>
</dbReference>
<dbReference type="AlphaFoldDB" id="A0AAI8K806"/>
<dbReference type="EMBL" id="CP031641">
    <property type="protein sequence ID" value="AXO86645.1"/>
    <property type="molecule type" value="Genomic_DNA"/>
</dbReference>
<feature type="repeat" description="ANK" evidence="3">
    <location>
        <begin position="50"/>
        <end position="82"/>
    </location>
</feature>
<evidence type="ECO:0000256" key="2">
    <source>
        <dbReference type="ARBA" id="ARBA00023043"/>
    </source>
</evidence>
<keyword evidence="1" id="KW-0677">Repeat</keyword>
<accession>A0AAI8K806</accession>
<dbReference type="InterPro" id="IPR036770">
    <property type="entry name" value="Ankyrin_rpt-contain_sf"/>
</dbReference>
<dbReference type="SUPFAM" id="SSF48403">
    <property type="entry name" value="Ankyrin repeat"/>
    <property type="match status" value="1"/>
</dbReference>
<proteinExistence type="predicted"/>
<dbReference type="RefSeq" id="WP_116887375.1">
    <property type="nucleotide sequence ID" value="NZ_CP031641.1"/>
</dbReference>
<dbReference type="InterPro" id="IPR002110">
    <property type="entry name" value="Ankyrin_rpt"/>
</dbReference>
<protein>
    <submittedName>
        <fullName evidence="4">Ankyrin repeat domain-containing protein</fullName>
    </submittedName>
</protein>
<dbReference type="PROSITE" id="PS50088">
    <property type="entry name" value="ANK_REPEAT"/>
    <property type="match status" value="2"/>
</dbReference>
<gene>
    <name evidence="4" type="ORF">DZC75_00955</name>
</gene>
<dbReference type="PROSITE" id="PS50297">
    <property type="entry name" value="ANK_REP_REGION"/>
    <property type="match status" value="2"/>
</dbReference>
<organism evidence="4 5">
    <name type="scientific">Pseudomonas parafulva</name>
    <dbReference type="NCBI Taxonomy" id="157782"/>
    <lineage>
        <taxon>Bacteria</taxon>
        <taxon>Pseudomonadati</taxon>
        <taxon>Pseudomonadota</taxon>
        <taxon>Gammaproteobacteria</taxon>
        <taxon>Pseudomonadales</taxon>
        <taxon>Pseudomonadaceae</taxon>
        <taxon>Pseudomonas</taxon>
    </lineage>
</organism>
<dbReference type="SMART" id="SM00248">
    <property type="entry name" value="ANK"/>
    <property type="match status" value="3"/>
</dbReference>
<evidence type="ECO:0000256" key="3">
    <source>
        <dbReference type="PROSITE-ProRule" id="PRU00023"/>
    </source>
</evidence>
<evidence type="ECO:0000256" key="1">
    <source>
        <dbReference type="ARBA" id="ARBA00022737"/>
    </source>
</evidence>
<keyword evidence="2 3" id="KW-0040">ANK repeat</keyword>
<dbReference type="Gene3D" id="1.25.40.20">
    <property type="entry name" value="Ankyrin repeat-containing domain"/>
    <property type="match status" value="1"/>
</dbReference>
<sequence length="378" mass="41031">MNEAQKLYEQHETQLDRLYEDIAEGKVAAVVAFIQKYPELLTLPRYGNGDGPSLLHLAARASQTEICALLLEAGLDPNLTCLDDAHSTALELAASEGDLATCTCLLDAGAWPDGSPWSVRPPLYAAAQGGHDDVVALLLQRGARPDRLHLYLNRSPLDATRVWGHPSTERLLQDNGAHGTQDPETGVEDSAAHTLVNFVDQTLGHVLPTAFSPPTNDSRIDLHISLIDGKTSHKLLFTTGLYQATPMTELCLCLPGEWPLPQAGIPDDAARRFPVSLLERLAALTFEEAPLSEGTLILRSDPRFADLAWPEKTDALLTVDKPWNKAADSRTHTPDSVYLLTLAPLAFAKCPTGKALASLVERKRKGSWKTLALALPNP</sequence>
<evidence type="ECO:0000313" key="5">
    <source>
        <dbReference type="Proteomes" id="UP000258127"/>
    </source>
</evidence>
<evidence type="ECO:0000313" key="4">
    <source>
        <dbReference type="EMBL" id="AXO86645.1"/>
    </source>
</evidence>
<dbReference type="PANTHER" id="PTHR24171">
    <property type="entry name" value="ANKYRIN REPEAT DOMAIN-CONTAINING PROTEIN 39-RELATED"/>
    <property type="match status" value="1"/>
</dbReference>
<reference evidence="4 5" key="1">
    <citation type="submission" date="2018-08" db="EMBL/GenBank/DDBJ databases">
        <authorList>
            <person name="Lee Y."/>
            <person name="Kakembo D."/>
        </authorList>
    </citation>
    <scope>NUCLEOTIDE SEQUENCE [LARGE SCALE GENOMIC DNA]</scope>
    <source>
        <strain evidence="4 5">JBCS1880</strain>
    </source>
</reference>